<evidence type="ECO:0000259" key="4">
    <source>
        <dbReference type="Pfam" id="PF13505"/>
    </source>
</evidence>
<keyword evidence="6" id="KW-1185">Reference proteome</keyword>
<evidence type="ECO:0000313" key="6">
    <source>
        <dbReference type="Proteomes" id="UP001285263"/>
    </source>
</evidence>
<dbReference type="RefSeq" id="WP_320426662.1">
    <property type="nucleotide sequence ID" value="NZ_JAXCLA010000011.1"/>
</dbReference>
<evidence type="ECO:0000256" key="3">
    <source>
        <dbReference type="SAM" id="SignalP"/>
    </source>
</evidence>
<comment type="subcellular location">
    <subcellularLocation>
        <location evidence="1">Cell outer membrane</location>
    </subcellularLocation>
</comment>
<sequence length="176" mass="17977">MKITQTLIASLLVLGGIGAAQAADGTGAYAGVNVGTPDYHGAVNGIQGSGSGVGAKIYGGYQFNKNFAVEGGYADLGHIDNANGDVKTRDVYVDAVGILPVTDKISLTGSAGVAEARFTTSAGKDSSPGLKAGIGAQYQLTDKVALVSQYDYYHFTNAFDEKPNVGEFSVGVKVGF</sequence>
<dbReference type="Pfam" id="PF13505">
    <property type="entry name" value="OMP_b-brl"/>
    <property type="match status" value="1"/>
</dbReference>
<evidence type="ECO:0000313" key="5">
    <source>
        <dbReference type="EMBL" id="MDY0748695.1"/>
    </source>
</evidence>
<evidence type="ECO:0000256" key="2">
    <source>
        <dbReference type="ARBA" id="ARBA00022729"/>
    </source>
</evidence>
<organism evidence="5 6">
    <name type="scientific">Roseateles agri</name>
    <dbReference type="NCBI Taxonomy" id="3098619"/>
    <lineage>
        <taxon>Bacteria</taxon>
        <taxon>Pseudomonadati</taxon>
        <taxon>Pseudomonadota</taxon>
        <taxon>Betaproteobacteria</taxon>
        <taxon>Burkholderiales</taxon>
        <taxon>Sphaerotilaceae</taxon>
        <taxon>Roseateles</taxon>
    </lineage>
</organism>
<comment type="caution">
    <text evidence="5">The sequence shown here is derived from an EMBL/GenBank/DDBJ whole genome shotgun (WGS) entry which is preliminary data.</text>
</comment>
<keyword evidence="2 3" id="KW-0732">Signal</keyword>
<dbReference type="Gene3D" id="2.40.160.20">
    <property type="match status" value="1"/>
</dbReference>
<dbReference type="SUPFAM" id="SSF56925">
    <property type="entry name" value="OMPA-like"/>
    <property type="match status" value="1"/>
</dbReference>
<dbReference type="InterPro" id="IPR011250">
    <property type="entry name" value="OMP/PagP_B-barrel"/>
</dbReference>
<evidence type="ECO:0000256" key="1">
    <source>
        <dbReference type="ARBA" id="ARBA00004442"/>
    </source>
</evidence>
<dbReference type="EMBL" id="JAXCLA010000011">
    <property type="protein sequence ID" value="MDY0748695.1"/>
    <property type="molecule type" value="Genomic_DNA"/>
</dbReference>
<dbReference type="Proteomes" id="UP001285263">
    <property type="component" value="Unassembled WGS sequence"/>
</dbReference>
<accession>A0ABU5DSK9</accession>
<feature type="signal peptide" evidence="3">
    <location>
        <begin position="1"/>
        <end position="22"/>
    </location>
</feature>
<protein>
    <submittedName>
        <fullName evidence="5">Outer membrane beta-barrel protein</fullName>
    </submittedName>
</protein>
<dbReference type="InterPro" id="IPR027385">
    <property type="entry name" value="Beta-barrel_OMP"/>
</dbReference>
<gene>
    <name evidence="5" type="ORF">SNE35_29625</name>
</gene>
<name>A0ABU5DSK9_9BURK</name>
<feature type="domain" description="Outer membrane protein beta-barrel" evidence="4">
    <location>
        <begin position="10"/>
        <end position="176"/>
    </location>
</feature>
<feature type="chain" id="PRO_5046118836" evidence="3">
    <location>
        <begin position="23"/>
        <end position="176"/>
    </location>
</feature>
<reference evidence="5 6" key="1">
    <citation type="submission" date="2023-11" db="EMBL/GenBank/DDBJ databases">
        <title>Paucibacter sp. nov., isolated from fresh soil in Korea.</title>
        <authorList>
            <person name="Le N.T.T."/>
        </authorList>
    </citation>
    <scope>NUCLEOTIDE SEQUENCE [LARGE SCALE GENOMIC DNA]</scope>
    <source>
        <strain evidence="5 6">R3-3</strain>
    </source>
</reference>
<proteinExistence type="predicted"/>